<dbReference type="AlphaFoldDB" id="A0A840SI58"/>
<evidence type="ECO:0000313" key="2">
    <source>
        <dbReference type="Proteomes" id="UP000549457"/>
    </source>
</evidence>
<organism evidence="1 2">
    <name type="scientific">Amaricoccus macauensis</name>
    <dbReference type="NCBI Taxonomy" id="57001"/>
    <lineage>
        <taxon>Bacteria</taxon>
        <taxon>Pseudomonadati</taxon>
        <taxon>Pseudomonadota</taxon>
        <taxon>Alphaproteobacteria</taxon>
        <taxon>Rhodobacterales</taxon>
        <taxon>Paracoccaceae</taxon>
        <taxon>Amaricoccus</taxon>
    </lineage>
</organism>
<dbReference type="EMBL" id="JACHFM010000001">
    <property type="protein sequence ID" value="MBB5220450.1"/>
    <property type="molecule type" value="Genomic_DNA"/>
</dbReference>
<sequence>MATCALALSGELLQHAPEQLNGLLARETGKSCLAHLQLAAQLAAVTGKPGCRAAS</sequence>
<protein>
    <submittedName>
        <fullName evidence="1">Uncharacterized protein</fullName>
    </submittedName>
</protein>
<dbReference type="Proteomes" id="UP000549457">
    <property type="component" value="Unassembled WGS sequence"/>
</dbReference>
<reference evidence="1 2" key="1">
    <citation type="submission" date="2020-08" db="EMBL/GenBank/DDBJ databases">
        <title>Genomic Encyclopedia of Type Strains, Phase IV (KMG-IV): sequencing the most valuable type-strain genomes for metagenomic binning, comparative biology and taxonomic classification.</title>
        <authorList>
            <person name="Goeker M."/>
        </authorList>
    </citation>
    <scope>NUCLEOTIDE SEQUENCE [LARGE SCALE GENOMIC DNA]</scope>
    <source>
        <strain evidence="1 2">DSM 101730</strain>
    </source>
</reference>
<name>A0A840SI58_9RHOB</name>
<accession>A0A840SI58</accession>
<proteinExistence type="predicted"/>
<evidence type="ECO:0000313" key="1">
    <source>
        <dbReference type="EMBL" id="MBB5220450.1"/>
    </source>
</evidence>
<comment type="caution">
    <text evidence="1">The sequence shown here is derived from an EMBL/GenBank/DDBJ whole genome shotgun (WGS) entry which is preliminary data.</text>
</comment>
<gene>
    <name evidence="1" type="ORF">HNP73_000371</name>
</gene>
<keyword evidence="2" id="KW-1185">Reference proteome</keyword>